<evidence type="ECO:0000256" key="2">
    <source>
        <dbReference type="ARBA" id="ARBA00022448"/>
    </source>
</evidence>
<dbReference type="PROSITE" id="PS00221">
    <property type="entry name" value="MIP"/>
    <property type="match status" value="1"/>
</dbReference>
<dbReference type="SUPFAM" id="SSF81338">
    <property type="entry name" value="Aquaporin-like"/>
    <property type="match status" value="1"/>
</dbReference>
<dbReference type="Gene3D" id="1.20.1080.10">
    <property type="entry name" value="Glycerol uptake facilitator protein"/>
    <property type="match status" value="1"/>
</dbReference>
<dbReference type="PANTHER" id="PTHR45724:SF13">
    <property type="entry name" value="AQUAPORIN NIP1-1-RELATED"/>
    <property type="match status" value="1"/>
</dbReference>
<evidence type="ECO:0000256" key="5">
    <source>
        <dbReference type="ARBA" id="ARBA00023136"/>
    </source>
</evidence>
<protein>
    <submittedName>
        <fullName evidence="8">Uncharacterized protein</fullName>
    </submittedName>
</protein>
<sequence length="309" mass="33326">MAENSGINDNHGVVLSVENDHITRDRPTSATKPNHESGSRISIPFMKKVSPRLRVSAAFMQKLIAELLGTYILIFAGCASVLTNLNYESAVGLVGISMVWGLAVMTLVYTVGHVSGAHFNPSVTISFAIYKRFPWNQVPAYILAQVLGSTLASGTLRLIFNGHENQFFGTMPAGSDLQAFVMEFIITFFLLFIISGVCTDSRAVGQLGGFVVGSTVLLNVLFAGPITGASMNPARTLGPAIIHSKYKGLWIYMIAPVLGGISGASAYNVLRLPDKPVPEITEPKSFLTESKKITTPTDECENVKKSLIR</sequence>
<dbReference type="GO" id="GO:0016020">
    <property type="term" value="C:membrane"/>
    <property type="evidence" value="ECO:0007669"/>
    <property type="project" value="UniProtKB-SubCell"/>
</dbReference>
<keyword evidence="4 7" id="KW-1133">Transmembrane helix</keyword>
<reference evidence="8 9" key="1">
    <citation type="journal article" date="2023" name="G3 (Bethesda)">
        <title>A haplotype-resolved chromosome-scale genome for Quercus rubra L. provides insights into the genetics of adaptive traits for red oak species.</title>
        <authorList>
            <person name="Kapoor B."/>
            <person name="Jenkins J."/>
            <person name="Schmutz J."/>
            <person name="Zhebentyayeva T."/>
            <person name="Kuelheim C."/>
            <person name="Coggeshall M."/>
            <person name="Heim C."/>
            <person name="Lasky J.R."/>
            <person name="Leites L."/>
            <person name="Islam-Faridi N."/>
            <person name="Romero-Severson J."/>
            <person name="DeLeo V.L."/>
            <person name="Lucas S.M."/>
            <person name="Lazic D."/>
            <person name="Gailing O."/>
            <person name="Carlson J."/>
            <person name="Staton M."/>
        </authorList>
    </citation>
    <scope>NUCLEOTIDE SEQUENCE [LARGE SCALE GENOMIC DNA]</scope>
    <source>
        <strain evidence="8">Pseudo-F2</strain>
    </source>
</reference>
<evidence type="ECO:0000256" key="6">
    <source>
        <dbReference type="RuleBase" id="RU000477"/>
    </source>
</evidence>
<name>A0AAN7FD71_QUERU</name>
<dbReference type="InterPro" id="IPR000425">
    <property type="entry name" value="MIP"/>
</dbReference>
<evidence type="ECO:0000256" key="7">
    <source>
        <dbReference type="SAM" id="Phobius"/>
    </source>
</evidence>
<feature type="transmembrane region" description="Helical" evidence="7">
    <location>
        <begin position="180"/>
        <end position="198"/>
    </location>
</feature>
<proteinExistence type="inferred from homology"/>
<evidence type="ECO:0000256" key="3">
    <source>
        <dbReference type="ARBA" id="ARBA00022692"/>
    </source>
</evidence>
<keyword evidence="3 6" id="KW-0812">Transmembrane</keyword>
<keyword evidence="2 6" id="KW-0813">Transport</keyword>
<dbReference type="PRINTS" id="PR00783">
    <property type="entry name" value="MINTRINSICP"/>
</dbReference>
<accession>A0AAN7FD71</accession>
<dbReference type="Pfam" id="PF00230">
    <property type="entry name" value="MIP"/>
    <property type="match status" value="1"/>
</dbReference>
<evidence type="ECO:0000313" key="9">
    <source>
        <dbReference type="Proteomes" id="UP001324115"/>
    </source>
</evidence>
<gene>
    <name evidence="8" type="ORF">RGQ29_020181</name>
</gene>
<comment type="subcellular location">
    <subcellularLocation>
        <location evidence="1">Membrane</location>
        <topology evidence="1">Multi-pass membrane protein</topology>
    </subcellularLocation>
</comment>
<comment type="similarity">
    <text evidence="6">Belongs to the MIP/aquaporin (TC 1.A.8) family.</text>
</comment>
<dbReference type="InterPro" id="IPR023271">
    <property type="entry name" value="Aquaporin-like"/>
</dbReference>
<evidence type="ECO:0000313" key="8">
    <source>
        <dbReference type="EMBL" id="KAK4589506.1"/>
    </source>
</evidence>
<dbReference type="PANTHER" id="PTHR45724">
    <property type="entry name" value="AQUAPORIN NIP2-1"/>
    <property type="match status" value="1"/>
</dbReference>
<dbReference type="AlphaFoldDB" id="A0AAN7FD71"/>
<evidence type="ECO:0000256" key="4">
    <source>
        <dbReference type="ARBA" id="ARBA00022989"/>
    </source>
</evidence>
<feature type="transmembrane region" description="Helical" evidence="7">
    <location>
        <begin position="210"/>
        <end position="229"/>
    </location>
</feature>
<dbReference type="Proteomes" id="UP001324115">
    <property type="component" value="Unassembled WGS sequence"/>
</dbReference>
<dbReference type="InterPro" id="IPR022357">
    <property type="entry name" value="MIP_CS"/>
</dbReference>
<dbReference type="EMBL" id="JAXUIC010000005">
    <property type="protein sequence ID" value="KAK4589506.1"/>
    <property type="molecule type" value="Genomic_DNA"/>
</dbReference>
<comment type="caution">
    <text evidence="8">The sequence shown here is derived from an EMBL/GenBank/DDBJ whole genome shotgun (WGS) entry which is preliminary data.</text>
</comment>
<dbReference type="CDD" id="cd00333">
    <property type="entry name" value="MIP"/>
    <property type="match status" value="1"/>
</dbReference>
<dbReference type="NCBIfam" id="TIGR00861">
    <property type="entry name" value="MIP"/>
    <property type="match status" value="1"/>
</dbReference>
<feature type="transmembrane region" description="Helical" evidence="7">
    <location>
        <begin position="63"/>
        <end position="83"/>
    </location>
</feature>
<feature type="transmembrane region" description="Helical" evidence="7">
    <location>
        <begin position="249"/>
        <end position="270"/>
    </location>
</feature>
<organism evidence="8 9">
    <name type="scientific">Quercus rubra</name>
    <name type="common">Northern red oak</name>
    <name type="synonym">Quercus borealis</name>
    <dbReference type="NCBI Taxonomy" id="3512"/>
    <lineage>
        <taxon>Eukaryota</taxon>
        <taxon>Viridiplantae</taxon>
        <taxon>Streptophyta</taxon>
        <taxon>Embryophyta</taxon>
        <taxon>Tracheophyta</taxon>
        <taxon>Spermatophyta</taxon>
        <taxon>Magnoliopsida</taxon>
        <taxon>eudicotyledons</taxon>
        <taxon>Gunneridae</taxon>
        <taxon>Pentapetalae</taxon>
        <taxon>rosids</taxon>
        <taxon>fabids</taxon>
        <taxon>Fagales</taxon>
        <taxon>Fagaceae</taxon>
        <taxon>Quercus</taxon>
    </lineage>
</organism>
<feature type="transmembrane region" description="Helical" evidence="7">
    <location>
        <begin position="140"/>
        <end position="160"/>
    </location>
</feature>
<keyword evidence="9" id="KW-1185">Reference proteome</keyword>
<feature type="transmembrane region" description="Helical" evidence="7">
    <location>
        <begin position="89"/>
        <end position="111"/>
    </location>
</feature>
<dbReference type="GO" id="GO:0015267">
    <property type="term" value="F:channel activity"/>
    <property type="evidence" value="ECO:0007669"/>
    <property type="project" value="InterPro"/>
</dbReference>
<dbReference type="InterPro" id="IPR034294">
    <property type="entry name" value="Aquaporin_transptr"/>
</dbReference>
<keyword evidence="5 7" id="KW-0472">Membrane</keyword>
<evidence type="ECO:0000256" key="1">
    <source>
        <dbReference type="ARBA" id="ARBA00004141"/>
    </source>
</evidence>